<dbReference type="EMBL" id="BGPR01008109">
    <property type="protein sequence ID" value="GBN31627.1"/>
    <property type="molecule type" value="Genomic_DNA"/>
</dbReference>
<reference evidence="2 3" key="1">
    <citation type="journal article" date="2019" name="Sci. Rep.">
        <title>Orb-weaving spider Araneus ventricosus genome elucidates the spidroin gene catalogue.</title>
        <authorList>
            <person name="Kono N."/>
            <person name="Nakamura H."/>
            <person name="Ohtoshi R."/>
            <person name="Moran D.A.P."/>
            <person name="Shinohara A."/>
            <person name="Yoshida Y."/>
            <person name="Fujiwara M."/>
            <person name="Mori M."/>
            <person name="Tomita M."/>
            <person name="Arakawa K."/>
        </authorList>
    </citation>
    <scope>NUCLEOTIDE SEQUENCE [LARGE SCALE GENOMIC DNA]</scope>
</reference>
<evidence type="ECO:0000313" key="3">
    <source>
        <dbReference type="Proteomes" id="UP000499080"/>
    </source>
</evidence>
<sequence length="101" mass="11206">MKNRRGKGGGLSRDAFHANLSPTDSPQKRKDNRSAIFPPHPSLSLLRFVPSASSSSSSSDAEEMQVTSLYSDWWISGEDPPFFLSSLPLLSLKKLEKREGR</sequence>
<dbReference type="AlphaFoldDB" id="A0A4Y2N0I3"/>
<dbReference type="Proteomes" id="UP000499080">
    <property type="component" value="Unassembled WGS sequence"/>
</dbReference>
<gene>
    <name evidence="2" type="ORF">AVEN_99963_1</name>
</gene>
<feature type="region of interest" description="Disordered" evidence="1">
    <location>
        <begin position="1"/>
        <end position="41"/>
    </location>
</feature>
<name>A0A4Y2N0I3_ARAVE</name>
<protein>
    <submittedName>
        <fullName evidence="2">Uncharacterized protein</fullName>
    </submittedName>
</protein>
<evidence type="ECO:0000313" key="2">
    <source>
        <dbReference type="EMBL" id="GBN31627.1"/>
    </source>
</evidence>
<evidence type="ECO:0000256" key="1">
    <source>
        <dbReference type="SAM" id="MobiDB-lite"/>
    </source>
</evidence>
<comment type="caution">
    <text evidence="2">The sequence shown here is derived from an EMBL/GenBank/DDBJ whole genome shotgun (WGS) entry which is preliminary data.</text>
</comment>
<proteinExistence type="predicted"/>
<accession>A0A4Y2N0I3</accession>
<organism evidence="2 3">
    <name type="scientific">Araneus ventricosus</name>
    <name type="common">Orbweaver spider</name>
    <name type="synonym">Epeira ventricosa</name>
    <dbReference type="NCBI Taxonomy" id="182803"/>
    <lineage>
        <taxon>Eukaryota</taxon>
        <taxon>Metazoa</taxon>
        <taxon>Ecdysozoa</taxon>
        <taxon>Arthropoda</taxon>
        <taxon>Chelicerata</taxon>
        <taxon>Arachnida</taxon>
        <taxon>Araneae</taxon>
        <taxon>Araneomorphae</taxon>
        <taxon>Entelegynae</taxon>
        <taxon>Araneoidea</taxon>
        <taxon>Araneidae</taxon>
        <taxon>Araneus</taxon>
    </lineage>
</organism>
<keyword evidence="3" id="KW-1185">Reference proteome</keyword>